<feature type="domain" description="Methyl-accepting transducer" evidence="5">
    <location>
        <begin position="59"/>
        <end position="281"/>
    </location>
</feature>
<evidence type="ECO:0000256" key="3">
    <source>
        <dbReference type="PROSITE-ProRule" id="PRU00284"/>
    </source>
</evidence>
<keyword evidence="4" id="KW-0175">Coiled coil</keyword>
<comment type="caution">
    <text evidence="6">The sequence shown here is derived from an EMBL/GenBank/DDBJ whole genome shotgun (WGS) entry which is preliminary data.</text>
</comment>
<dbReference type="SUPFAM" id="SSF58104">
    <property type="entry name" value="Methyl-accepting chemotaxis protein (MCP) signaling domain"/>
    <property type="match status" value="1"/>
</dbReference>
<dbReference type="PANTHER" id="PTHR32089">
    <property type="entry name" value="METHYL-ACCEPTING CHEMOTAXIS PROTEIN MCPB"/>
    <property type="match status" value="1"/>
</dbReference>
<dbReference type="PROSITE" id="PS50111">
    <property type="entry name" value="CHEMOTAXIS_TRANSDUC_2"/>
    <property type="match status" value="1"/>
</dbReference>
<dbReference type="PANTHER" id="PTHR32089:SF112">
    <property type="entry name" value="LYSOZYME-LIKE PROTEIN-RELATED"/>
    <property type="match status" value="1"/>
</dbReference>
<protein>
    <submittedName>
        <fullName evidence="6">Methyl-accepting chemotaxis protein</fullName>
    </submittedName>
</protein>
<evidence type="ECO:0000256" key="2">
    <source>
        <dbReference type="ARBA" id="ARBA00029447"/>
    </source>
</evidence>
<sequence length="317" mass="35580">MFGRKGQAKKTEREKQLEQQIAKLEAEKQSKDEAIRNWFSGLHSELANILEFKDKGKETHQRLAEWMEEMKEKMAAVSNLSNDRAAQTDHLASKGEEINKLSEQMAAQSHEGSSYMENAERIIHELGNQIKETQEKMLHLSDRSSEIKSIVQVIKEIAEQTNLLALNASIEAARAGEHGKGFAVVAAEVRKLAENTAESTEHISTLTLAVETEIDESLKATQKSASLVEEGVEVSSQAANKVAEVLHSINTGQKNIGDIQAAMQDQLTHTKRINQQMEDIERLFQDFQEMLLKEQENARQMERTLAAGIEHLQNEPV</sequence>
<keyword evidence="7" id="KW-1185">Reference proteome</keyword>
<organism evidence="6 7">
    <name type="scientific">Bacillus chungangensis</name>
    <dbReference type="NCBI Taxonomy" id="587633"/>
    <lineage>
        <taxon>Bacteria</taxon>
        <taxon>Bacillati</taxon>
        <taxon>Bacillota</taxon>
        <taxon>Bacilli</taxon>
        <taxon>Bacillales</taxon>
        <taxon>Bacillaceae</taxon>
        <taxon>Bacillus</taxon>
    </lineage>
</organism>
<dbReference type="InterPro" id="IPR004090">
    <property type="entry name" value="Chemotax_Me-accpt_rcpt"/>
</dbReference>
<dbReference type="InterPro" id="IPR004089">
    <property type="entry name" value="MCPsignal_dom"/>
</dbReference>
<feature type="coiled-coil region" evidence="4">
    <location>
        <begin position="277"/>
        <end position="304"/>
    </location>
</feature>
<dbReference type="Pfam" id="PF00015">
    <property type="entry name" value="MCPsignal"/>
    <property type="match status" value="1"/>
</dbReference>
<reference evidence="6 7" key="1">
    <citation type="submission" date="2023-07" db="EMBL/GenBank/DDBJ databases">
        <title>Genomic Encyclopedia of Type Strains, Phase IV (KMG-IV): sequencing the most valuable type-strain genomes for metagenomic binning, comparative biology and taxonomic classification.</title>
        <authorList>
            <person name="Goeker M."/>
        </authorList>
    </citation>
    <scope>NUCLEOTIDE SEQUENCE [LARGE SCALE GENOMIC DNA]</scope>
    <source>
        <strain evidence="6 7">DSM 23837</strain>
    </source>
</reference>
<comment type="similarity">
    <text evidence="2">Belongs to the methyl-accepting chemotaxis (MCP) protein family.</text>
</comment>
<accession>A0ABT9WWB0</accession>
<evidence type="ECO:0000313" key="7">
    <source>
        <dbReference type="Proteomes" id="UP001223586"/>
    </source>
</evidence>
<dbReference type="Proteomes" id="UP001223586">
    <property type="component" value="Unassembled WGS sequence"/>
</dbReference>
<proteinExistence type="inferred from homology"/>
<gene>
    <name evidence="6" type="ORF">J2S08_003346</name>
</gene>
<dbReference type="SMART" id="SM00283">
    <property type="entry name" value="MA"/>
    <property type="match status" value="1"/>
</dbReference>
<keyword evidence="1 3" id="KW-0807">Transducer</keyword>
<evidence type="ECO:0000259" key="5">
    <source>
        <dbReference type="PROSITE" id="PS50111"/>
    </source>
</evidence>
<dbReference type="Gene3D" id="1.10.287.950">
    <property type="entry name" value="Methyl-accepting chemotaxis protein"/>
    <property type="match status" value="1"/>
</dbReference>
<name>A0ABT9WWB0_9BACI</name>
<evidence type="ECO:0000256" key="4">
    <source>
        <dbReference type="SAM" id="Coils"/>
    </source>
</evidence>
<dbReference type="RefSeq" id="WP_307231465.1">
    <property type="nucleotide sequence ID" value="NZ_JAUSTT010000022.1"/>
</dbReference>
<evidence type="ECO:0000313" key="6">
    <source>
        <dbReference type="EMBL" id="MDQ0177466.1"/>
    </source>
</evidence>
<evidence type="ECO:0000256" key="1">
    <source>
        <dbReference type="ARBA" id="ARBA00023224"/>
    </source>
</evidence>
<dbReference type="EMBL" id="JAUSTT010000022">
    <property type="protein sequence ID" value="MDQ0177466.1"/>
    <property type="molecule type" value="Genomic_DNA"/>
</dbReference>
<feature type="coiled-coil region" evidence="4">
    <location>
        <begin position="116"/>
        <end position="143"/>
    </location>
</feature>
<feature type="coiled-coil region" evidence="4">
    <location>
        <begin position="7"/>
        <end position="37"/>
    </location>
</feature>
<dbReference type="PRINTS" id="PR00260">
    <property type="entry name" value="CHEMTRNSDUCR"/>
</dbReference>